<evidence type="ECO:0000313" key="1">
    <source>
        <dbReference type="EMBL" id="CAK9114133.1"/>
    </source>
</evidence>
<dbReference type="EMBL" id="CAXAMM010044306">
    <property type="protein sequence ID" value="CAK9114133.1"/>
    <property type="molecule type" value="Genomic_DNA"/>
</dbReference>
<sequence>MELPFASHRWECCQRAGATRGDFHSGWAQGETVLRSKSPCLELEELRSPLRLRLRRRLLVLNDTVCYRRLAKSHATKADSVLEIGSSLGECTAVLSSHAAAVLGIEVSEALVEESRQRFPALSFEWLDCFQEPERLQRYCEQLRCSGDLKLWLDIGGDRSSEDVLRLLSGLVEPPPVLVVVKCQQLVQDLADHVALDGTVTKTLIERGPVVKSARQVKKKLARARRAQWQQADSNSWQSFEKTRFLWDALSEEERRRIKDKRREGLGGWEIISVLVGGFLVLQGERLQGVRFQGD</sequence>
<dbReference type="Gene3D" id="3.40.50.150">
    <property type="entry name" value="Vaccinia Virus protein VP39"/>
    <property type="match status" value="1"/>
</dbReference>
<dbReference type="SUPFAM" id="SSF53335">
    <property type="entry name" value="S-adenosyl-L-methionine-dependent methyltransferases"/>
    <property type="match status" value="1"/>
</dbReference>
<organism evidence="1 2">
    <name type="scientific">Durusdinium trenchii</name>
    <dbReference type="NCBI Taxonomy" id="1381693"/>
    <lineage>
        <taxon>Eukaryota</taxon>
        <taxon>Sar</taxon>
        <taxon>Alveolata</taxon>
        <taxon>Dinophyceae</taxon>
        <taxon>Suessiales</taxon>
        <taxon>Symbiodiniaceae</taxon>
        <taxon>Durusdinium</taxon>
    </lineage>
</organism>
<proteinExistence type="predicted"/>
<comment type="caution">
    <text evidence="1">The sequence shown here is derived from an EMBL/GenBank/DDBJ whole genome shotgun (WGS) entry which is preliminary data.</text>
</comment>
<dbReference type="InterPro" id="IPR029063">
    <property type="entry name" value="SAM-dependent_MTases_sf"/>
</dbReference>
<name>A0ABP0SP01_9DINO</name>
<evidence type="ECO:0000313" key="2">
    <source>
        <dbReference type="Proteomes" id="UP001642464"/>
    </source>
</evidence>
<dbReference type="Proteomes" id="UP001642464">
    <property type="component" value="Unassembled WGS sequence"/>
</dbReference>
<keyword evidence="2" id="KW-1185">Reference proteome</keyword>
<reference evidence="1 2" key="1">
    <citation type="submission" date="2024-02" db="EMBL/GenBank/DDBJ databases">
        <authorList>
            <person name="Chen Y."/>
            <person name="Shah S."/>
            <person name="Dougan E. K."/>
            <person name="Thang M."/>
            <person name="Chan C."/>
        </authorList>
    </citation>
    <scope>NUCLEOTIDE SEQUENCE [LARGE SCALE GENOMIC DNA]</scope>
</reference>
<gene>
    <name evidence="1" type="ORF">SCF082_LOCUS52875</name>
</gene>
<accession>A0ABP0SP01</accession>
<protein>
    <submittedName>
        <fullName evidence="1">Uncharacterized protein</fullName>
    </submittedName>
</protein>